<name>A0A6G0XN47_9STRA</name>
<gene>
    <name evidence="3" type="ORF">Ae201684_003083</name>
</gene>
<dbReference type="AlphaFoldDB" id="A0A6G0XN47"/>
<dbReference type="Proteomes" id="UP000481153">
    <property type="component" value="Unassembled WGS sequence"/>
</dbReference>
<dbReference type="EMBL" id="VJMJ01000034">
    <property type="protein sequence ID" value="KAF0741894.1"/>
    <property type="molecule type" value="Genomic_DNA"/>
</dbReference>
<comment type="caution">
    <text evidence="3">The sequence shown here is derived from an EMBL/GenBank/DDBJ whole genome shotgun (WGS) entry which is preliminary data.</text>
</comment>
<reference evidence="3 4" key="1">
    <citation type="submission" date="2019-07" db="EMBL/GenBank/DDBJ databases">
        <title>Genomics analysis of Aphanomyces spp. identifies a new class of oomycete effector associated with host adaptation.</title>
        <authorList>
            <person name="Gaulin E."/>
        </authorList>
    </citation>
    <scope>NUCLEOTIDE SEQUENCE [LARGE SCALE GENOMIC DNA]</scope>
    <source>
        <strain evidence="3 4">ATCC 201684</strain>
    </source>
</reference>
<protein>
    <submittedName>
        <fullName evidence="3">Uncharacterized protein</fullName>
    </submittedName>
</protein>
<dbReference type="VEuPathDB" id="FungiDB:AeMF1_009005"/>
<feature type="compositionally biased region" description="Polar residues" evidence="2">
    <location>
        <begin position="280"/>
        <end position="309"/>
    </location>
</feature>
<proteinExistence type="predicted"/>
<evidence type="ECO:0000256" key="2">
    <source>
        <dbReference type="SAM" id="MobiDB-lite"/>
    </source>
</evidence>
<feature type="region of interest" description="Disordered" evidence="2">
    <location>
        <begin position="267"/>
        <end position="313"/>
    </location>
</feature>
<keyword evidence="1" id="KW-0175">Coiled coil</keyword>
<organism evidence="3 4">
    <name type="scientific">Aphanomyces euteiches</name>
    <dbReference type="NCBI Taxonomy" id="100861"/>
    <lineage>
        <taxon>Eukaryota</taxon>
        <taxon>Sar</taxon>
        <taxon>Stramenopiles</taxon>
        <taxon>Oomycota</taxon>
        <taxon>Saprolegniomycetes</taxon>
        <taxon>Saprolegniales</taxon>
        <taxon>Verrucalvaceae</taxon>
        <taxon>Aphanomyces</taxon>
    </lineage>
</organism>
<evidence type="ECO:0000313" key="4">
    <source>
        <dbReference type="Proteomes" id="UP000481153"/>
    </source>
</evidence>
<feature type="coiled-coil region" evidence="1">
    <location>
        <begin position="196"/>
        <end position="242"/>
    </location>
</feature>
<evidence type="ECO:0000313" key="3">
    <source>
        <dbReference type="EMBL" id="KAF0741894.1"/>
    </source>
</evidence>
<evidence type="ECO:0000256" key="1">
    <source>
        <dbReference type="SAM" id="Coils"/>
    </source>
</evidence>
<keyword evidence="4" id="KW-1185">Reference proteome</keyword>
<accession>A0A6G0XN47</accession>
<sequence>MEITSSWSPSVDLGLAEEIQGKEIHIFTSQATKLLRADEEKTCSITIVLSSVVKLLDLDIESSARHVEVYIVSISPTGERLFSYVDTIRGLKAADLYHVAYAFSNDTALQVASGVSFKFLSIQPPQEKDCLKLAKLKLRIQASTVVQPVAPVPEPANPTPARAPIDMDSMKMILAMQQAMQKQMEEKIYQAVDSRLNLLTQRLQSTESMLHKLTTKFSKAEVKQDKDAFASLLKRLATLEKQVGSMRAANGNLTASLEQLAIDASDSLSSDVADGRQNREMTTTTDITAVSESSFARTSASTNPSQSMDQRVASLDSAALTASILERDTAVSQDLDPAT</sequence>